<dbReference type="SUPFAM" id="SSF48498">
    <property type="entry name" value="Tetracyclin repressor-like, C-terminal domain"/>
    <property type="match status" value="1"/>
</dbReference>
<dbReference type="AlphaFoldDB" id="A0A1Q4I2G7"/>
<dbReference type="EMBL" id="MPNT01000001">
    <property type="protein sequence ID" value="OJZ76088.1"/>
    <property type="molecule type" value="Genomic_DNA"/>
</dbReference>
<reference evidence="1 2" key="1">
    <citation type="submission" date="2016-11" db="EMBL/GenBank/DDBJ databases">
        <title>Genome sequences of unsequenced Mycobacteria.</title>
        <authorList>
            <person name="Greninger A.L."/>
            <person name="Fang F."/>
            <person name="Jerome K.R."/>
        </authorList>
    </citation>
    <scope>NUCLEOTIDE SEQUENCE [LARGE SCALE GENOMIC DNA]</scope>
    <source>
        <strain evidence="1 2">M11</strain>
    </source>
</reference>
<keyword evidence="2" id="KW-1185">Reference proteome</keyword>
<name>A0A1Q4I2G7_9MYCO</name>
<organism evidence="1 2">
    <name type="scientific">Mycobacterium paraffinicum</name>
    <dbReference type="NCBI Taxonomy" id="53378"/>
    <lineage>
        <taxon>Bacteria</taxon>
        <taxon>Bacillati</taxon>
        <taxon>Actinomycetota</taxon>
        <taxon>Actinomycetes</taxon>
        <taxon>Mycobacteriales</taxon>
        <taxon>Mycobacteriaceae</taxon>
        <taxon>Mycobacterium</taxon>
    </lineage>
</organism>
<gene>
    <name evidence="1" type="ORF">BRW65_01205</name>
</gene>
<dbReference type="Gene3D" id="1.10.357.10">
    <property type="entry name" value="Tetracycline Repressor, domain 2"/>
    <property type="match status" value="1"/>
</dbReference>
<sequence length="110" mass="12317">MRSELRRIRLMLPETFEAGKPRAAYQRLFETGVKIISETGADVQEVMLAYATVAAFMTGQLWFDNSTRNPESGEATYFSVSGADGAFDSDDLFEYGLARVIDGVRRRLLP</sequence>
<evidence type="ECO:0000313" key="1">
    <source>
        <dbReference type="EMBL" id="OJZ76088.1"/>
    </source>
</evidence>
<evidence type="ECO:0008006" key="3">
    <source>
        <dbReference type="Google" id="ProtNLM"/>
    </source>
</evidence>
<dbReference type="InterPro" id="IPR036271">
    <property type="entry name" value="Tet_transcr_reg_TetR-rel_C_sf"/>
</dbReference>
<dbReference type="Proteomes" id="UP000186438">
    <property type="component" value="Unassembled WGS sequence"/>
</dbReference>
<proteinExistence type="predicted"/>
<protein>
    <recommendedName>
        <fullName evidence="3">TetR family transcriptional regulator</fullName>
    </recommendedName>
</protein>
<evidence type="ECO:0000313" key="2">
    <source>
        <dbReference type="Proteomes" id="UP000186438"/>
    </source>
</evidence>
<comment type="caution">
    <text evidence="1">The sequence shown here is derived from an EMBL/GenBank/DDBJ whole genome shotgun (WGS) entry which is preliminary data.</text>
</comment>
<accession>A0A1Q4I2G7</accession>